<feature type="domain" description="Reverse transcriptase zinc-binding" evidence="2">
    <location>
        <begin position="182"/>
        <end position="272"/>
    </location>
</feature>
<dbReference type="EMBL" id="JAATIP010000172">
    <property type="protein sequence ID" value="KAF4363748.1"/>
    <property type="molecule type" value="Genomic_DNA"/>
</dbReference>
<dbReference type="Proteomes" id="UP000525078">
    <property type="component" value="Unassembled WGS sequence"/>
</dbReference>
<feature type="compositionally biased region" description="Polar residues" evidence="1">
    <location>
        <begin position="25"/>
        <end position="44"/>
    </location>
</feature>
<evidence type="ECO:0000259" key="2">
    <source>
        <dbReference type="Pfam" id="PF13966"/>
    </source>
</evidence>
<reference evidence="5 6" key="1">
    <citation type="journal article" date="2020" name="bioRxiv">
        <title>Sequence and annotation of 42 cannabis genomes reveals extensive copy number variation in cannabinoid synthesis and pathogen resistance genes.</title>
        <authorList>
            <person name="Mckernan K.J."/>
            <person name="Helbert Y."/>
            <person name="Kane L.T."/>
            <person name="Ebling H."/>
            <person name="Zhang L."/>
            <person name="Liu B."/>
            <person name="Eaton Z."/>
            <person name="Mclaughlin S."/>
            <person name="Kingan S."/>
            <person name="Baybayan P."/>
            <person name="Concepcion G."/>
            <person name="Jordan M."/>
            <person name="Riva A."/>
            <person name="Barbazuk W."/>
            <person name="Harkins T."/>
        </authorList>
    </citation>
    <scope>NUCLEOTIDE SEQUENCE [LARGE SCALE GENOMIC DNA]</scope>
    <source>
        <strain evidence="5 6">cv. Jamaican Lion 4</strain>
        <strain evidence="4">Father</strain>
        <strain evidence="3">Mother</strain>
        <tissue evidence="3">Leaf</tissue>
    </source>
</reference>
<name>A0A7J6EZG9_CANSA</name>
<dbReference type="AlphaFoldDB" id="A0A7J6EZG9"/>
<proteinExistence type="predicted"/>
<dbReference type="PANTHER" id="PTHR33116:SF86">
    <property type="entry name" value="REVERSE TRANSCRIPTASE DOMAIN-CONTAINING PROTEIN"/>
    <property type="match status" value="1"/>
</dbReference>
<organism evidence="3 5">
    <name type="scientific">Cannabis sativa</name>
    <name type="common">Hemp</name>
    <name type="synonym">Marijuana</name>
    <dbReference type="NCBI Taxonomy" id="3483"/>
    <lineage>
        <taxon>Eukaryota</taxon>
        <taxon>Viridiplantae</taxon>
        <taxon>Streptophyta</taxon>
        <taxon>Embryophyta</taxon>
        <taxon>Tracheophyta</taxon>
        <taxon>Spermatophyta</taxon>
        <taxon>Magnoliopsida</taxon>
        <taxon>eudicotyledons</taxon>
        <taxon>Gunneridae</taxon>
        <taxon>Pentapetalae</taxon>
        <taxon>rosids</taxon>
        <taxon>fabids</taxon>
        <taxon>Rosales</taxon>
        <taxon>Cannabaceae</taxon>
        <taxon>Cannabis</taxon>
    </lineage>
</organism>
<evidence type="ECO:0000313" key="6">
    <source>
        <dbReference type="Proteomes" id="UP000583929"/>
    </source>
</evidence>
<dbReference type="Proteomes" id="UP000583929">
    <property type="component" value="Unassembled WGS sequence"/>
</dbReference>
<protein>
    <recommendedName>
        <fullName evidence="2">Reverse transcriptase zinc-binding domain-containing protein</fullName>
    </recommendedName>
</protein>
<dbReference type="InterPro" id="IPR026960">
    <property type="entry name" value="RVT-Znf"/>
</dbReference>
<feature type="region of interest" description="Disordered" evidence="1">
    <location>
        <begin position="21"/>
        <end position="51"/>
    </location>
</feature>
<dbReference type="PANTHER" id="PTHR33116">
    <property type="entry name" value="REVERSE TRANSCRIPTASE ZINC-BINDING DOMAIN-CONTAINING PROTEIN-RELATED-RELATED"/>
    <property type="match status" value="1"/>
</dbReference>
<sequence>MIATPQRSYKNIGARWLRNRGWSPAANTGDNAPGHSSNQTNMETNPPVGVATSHGQEILHKNGKNHAMINDMMEGDLEGDFASNKDGEVNVSKNGNNKEKGIVIGDNSEVTIYDNKKRKVGDEDCVGHMVKALMQIDKLEWDQEVISDVLNDRDQQLVWRIPLTTTGREDVWYWVKDSKGMFSVKSAYRHQQEAHGHINLNVPTDMWKRLWNLKVPPKVLNFLWRVSANCLPTRFLLALRHVQVDSLCPFCSAAPETALHVLVRCNFAKLCWQQAKVPTVAPAAVFFRSWFEEGLSKWNEVESIEAAMTLWALWKVRNDVVWNSISPSSEEVIHVAKMNYSDWCKAQQSTWTNPFRHKNSSMTTLFLNAYL</sequence>
<evidence type="ECO:0000256" key="1">
    <source>
        <dbReference type="SAM" id="MobiDB-lite"/>
    </source>
</evidence>
<comment type="caution">
    <text evidence="3">The sequence shown here is derived from an EMBL/GenBank/DDBJ whole genome shotgun (WGS) entry which is preliminary data.</text>
</comment>
<keyword evidence="6" id="KW-1185">Reference proteome</keyword>
<dbReference type="EMBL" id="JAATIQ010000047">
    <property type="protein sequence ID" value="KAF4394008.1"/>
    <property type="molecule type" value="Genomic_DNA"/>
</dbReference>
<gene>
    <name evidence="3" type="ORF">F8388_000413</name>
    <name evidence="4" type="ORF">G4B88_025977</name>
</gene>
<evidence type="ECO:0000313" key="5">
    <source>
        <dbReference type="Proteomes" id="UP000525078"/>
    </source>
</evidence>
<accession>A0A7J6EZG9</accession>
<evidence type="ECO:0000313" key="3">
    <source>
        <dbReference type="EMBL" id="KAF4363748.1"/>
    </source>
</evidence>
<dbReference type="Pfam" id="PF13966">
    <property type="entry name" value="zf-RVT"/>
    <property type="match status" value="1"/>
</dbReference>
<feature type="region of interest" description="Disordered" evidence="1">
    <location>
        <begin position="79"/>
        <end position="98"/>
    </location>
</feature>
<evidence type="ECO:0000313" key="4">
    <source>
        <dbReference type="EMBL" id="KAF4394008.1"/>
    </source>
</evidence>